<name>A0A645GWM2_9ZZZZ</name>
<reference evidence="1" key="1">
    <citation type="submission" date="2019-08" db="EMBL/GenBank/DDBJ databases">
        <authorList>
            <person name="Kucharzyk K."/>
            <person name="Murdoch R.W."/>
            <person name="Higgins S."/>
            <person name="Loffler F."/>
        </authorList>
    </citation>
    <scope>NUCLEOTIDE SEQUENCE</scope>
</reference>
<protein>
    <submittedName>
        <fullName evidence="1">Uncharacterized protein</fullName>
    </submittedName>
</protein>
<accession>A0A645GWM2</accession>
<dbReference type="AlphaFoldDB" id="A0A645GWM2"/>
<sequence>MRVKMDYMQIGISPKNGSYSGKCNKVFASQHKRNFSVRKQIFGIFFDY</sequence>
<organism evidence="1">
    <name type="scientific">bioreactor metagenome</name>
    <dbReference type="NCBI Taxonomy" id="1076179"/>
    <lineage>
        <taxon>unclassified sequences</taxon>
        <taxon>metagenomes</taxon>
        <taxon>ecological metagenomes</taxon>
    </lineage>
</organism>
<comment type="caution">
    <text evidence="1">The sequence shown here is derived from an EMBL/GenBank/DDBJ whole genome shotgun (WGS) entry which is preliminary data.</text>
</comment>
<proteinExistence type="predicted"/>
<gene>
    <name evidence="1" type="ORF">SDC9_177913</name>
</gene>
<dbReference type="EMBL" id="VSSQ01081556">
    <property type="protein sequence ID" value="MPN30442.1"/>
    <property type="molecule type" value="Genomic_DNA"/>
</dbReference>
<evidence type="ECO:0000313" key="1">
    <source>
        <dbReference type="EMBL" id="MPN30442.1"/>
    </source>
</evidence>